<proteinExistence type="predicted"/>
<keyword evidence="2" id="KW-1185">Reference proteome</keyword>
<reference evidence="1 2" key="1">
    <citation type="submission" date="2020-01" db="EMBL/GenBank/DDBJ databases">
        <title>Kibdelosporangium persica a novel Actinomycetes from a hot desert in Iran.</title>
        <authorList>
            <person name="Safaei N."/>
            <person name="Zaburannyi N."/>
            <person name="Mueller R."/>
            <person name="Wink J."/>
        </authorList>
    </citation>
    <scope>NUCLEOTIDE SEQUENCE [LARGE SCALE GENOMIC DNA]</scope>
    <source>
        <strain evidence="1 2">4NS15</strain>
    </source>
</reference>
<dbReference type="EMBL" id="JAAATY010000001">
    <property type="protein sequence ID" value="NRN63277.1"/>
    <property type="molecule type" value="Genomic_DNA"/>
</dbReference>
<comment type="caution">
    <text evidence="1">The sequence shown here is derived from an EMBL/GenBank/DDBJ whole genome shotgun (WGS) entry which is preliminary data.</text>
</comment>
<sequence>MPQDVRVLDMDAHRYAVEVREGDVTTHHQVTVPDSVLDDLVIPGVDRDNLVTEAVNYLLERERNTELPPEIDLAGLQRDDPSFLDELRARLGGRPIPPEI</sequence>
<dbReference type="RefSeq" id="WP_173123830.1">
    <property type="nucleotide sequence ID" value="NZ_CBCSGW010000033.1"/>
</dbReference>
<accession>A0ABX2EWB2</accession>
<organism evidence="1 2">
    <name type="scientific">Kibdelosporangium persicum</name>
    <dbReference type="NCBI Taxonomy" id="2698649"/>
    <lineage>
        <taxon>Bacteria</taxon>
        <taxon>Bacillati</taxon>
        <taxon>Actinomycetota</taxon>
        <taxon>Actinomycetes</taxon>
        <taxon>Pseudonocardiales</taxon>
        <taxon>Pseudonocardiaceae</taxon>
        <taxon>Kibdelosporangium</taxon>
    </lineage>
</organism>
<dbReference type="Proteomes" id="UP000763557">
    <property type="component" value="Unassembled WGS sequence"/>
</dbReference>
<protein>
    <submittedName>
        <fullName evidence="1">Uncharacterized protein</fullName>
    </submittedName>
</protein>
<name>A0ABX2EWB2_9PSEU</name>
<gene>
    <name evidence="1" type="ORF">GC106_4780</name>
</gene>
<evidence type="ECO:0000313" key="1">
    <source>
        <dbReference type="EMBL" id="NRN63277.1"/>
    </source>
</evidence>
<evidence type="ECO:0000313" key="2">
    <source>
        <dbReference type="Proteomes" id="UP000763557"/>
    </source>
</evidence>